<protein>
    <submittedName>
        <fullName evidence="9">Conjugal transfer protein TrbI</fullName>
    </submittedName>
</protein>
<dbReference type="CDD" id="cd16429">
    <property type="entry name" value="VirB10"/>
    <property type="match status" value="1"/>
</dbReference>
<comment type="caution">
    <text evidence="9">The sequence shown here is derived from an EMBL/GenBank/DDBJ whole genome shotgun (WGS) entry which is preliminary data.</text>
</comment>
<evidence type="ECO:0000256" key="4">
    <source>
        <dbReference type="ARBA" id="ARBA00022692"/>
    </source>
</evidence>
<feature type="region of interest" description="Disordered" evidence="7">
    <location>
        <begin position="57"/>
        <end position="122"/>
    </location>
</feature>
<proteinExistence type="inferred from homology"/>
<dbReference type="InterPro" id="IPR042217">
    <property type="entry name" value="T4SS_VirB10/TrbI"/>
</dbReference>
<evidence type="ECO:0000256" key="1">
    <source>
        <dbReference type="ARBA" id="ARBA00004162"/>
    </source>
</evidence>
<keyword evidence="6 8" id="KW-0472">Membrane</keyword>
<gene>
    <name evidence="9" type="ORF">GV68_12370</name>
</gene>
<evidence type="ECO:0000313" key="10">
    <source>
        <dbReference type="Proteomes" id="UP000052167"/>
    </source>
</evidence>
<keyword evidence="3" id="KW-1003">Cell membrane</keyword>
<evidence type="ECO:0000256" key="5">
    <source>
        <dbReference type="ARBA" id="ARBA00022989"/>
    </source>
</evidence>
<evidence type="ECO:0000256" key="3">
    <source>
        <dbReference type="ARBA" id="ARBA00022475"/>
    </source>
</evidence>
<accession>A0A922TA70</accession>
<feature type="transmembrane region" description="Helical" evidence="8">
    <location>
        <begin position="29"/>
        <end position="48"/>
    </location>
</feature>
<dbReference type="AlphaFoldDB" id="A0A922TA70"/>
<feature type="compositionally biased region" description="Basic and acidic residues" evidence="7">
    <location>
        <begin position="75"/>
        <end position="89"/>
    </location>
</feature>
<reference evidence="9 10" key="1">
    <citation type="submission" date="2014-06" db="EMBL/GenBank/DDBJ databases">
        <title>Rhizobium pelagicum/R2-400B4.</title>
        <authorList>
            <person name="Kimes N.E."/>
            <person name="Lopez-Perez M."/>
        </authorList>
    </citation>
    <scope>NUCLEOTIDE SEQUENCE [LARGE SCALE GENOMIC DNA]</scope>
    <source>
        <strain evidence="9 10">R2-400B4</strain>
    </source>
</reference>
<dbReference type="RefSeq" id="WP_037164240.1">
    <property type="nucleotide sequence ID" value="NZ_JOKI01000006.1"/>
</dbReference>
<dbReference type="NCBIfam" id="NF038091">
    <property type="entry name" value="T4SS_VirB10"/>
    <property type="match status" value="1"/>
</dbReference>
<dbReference type="Proteomes" id="UP000052167">
    <property type="component" value="Unassembled WGS sequence"/>
</dbReference>
<comment type="similarity">
    <text evidence="2">Belongs to the TrbI/VirB10 family.</text>
</comment>
<keyword evidence="10" id="KW-1185">Reference proteome</keyword>
<dbReference type="EMBL" id="JOKJ01000023">
    <property type="protein sequence ID" value="KEQ04775.1"/>
    <property type="molecule type" value="Genomic_DNA"/>
</dbReference>
<evidence type="ECO:0000256" key="7">
    <source>
        <dbReference type="SAM" id="MobiDB-lite"/>
    </source>
</evidence>
<feature type="compositionally biased region" description="Pro residues" evidence="7">
    <location>
        <begin position="100"/>
        <end position="120"/>
    </location>
</feature>
<dbReference type="GO" id="GO:0005886">
    <property type="term" value="C:plasma membrane"/>
    <property type="evidence" value="ECO:0007669"/>
    <property type="project" value="UniProtKB-SubCell"/>
</dbReference>
<dbReference type="InterPro" id="IPR005498">
    <property type="entry name" value="T4SS_VirB10/TraB/TrbI"/>
</dbReference>
<dbReference type="Gene3D" id="2.40.128.260">
    <property type="entry name" value="Type IV secretion system, VirB10/TraB/TrbI"/>
    <property type="match status" value="2"/>
</dbReference>
<sequence>MQRSPELQAMLAGDAAAIEDKRARRRRRLTAAGLLSLGAALAYGLLLVPRTPTVESLQSDEEFTTTQFRPPSFLREAEPERQAEPDILRLPEPPVEDPVEPVPEPSRFEVPPPPDEPLPAPDAAVAPLQQEDFPSRYLSKQIVLDTAAGAVDDPSRLDGDDAATVAGDDRHSRFLASAQALGDRTAVARRLERLDALVAEGTLIPGILETAINSDLPGQIRAIVSQDVYSFDGRRVLIPAGTRLIGEYQADTTRGQRRIFVVWARLLRDDGVSVRLASIGADGLGRSGLTGQVDNKWRERFGSAILLSVIGAGSSYLTGYGASQYDRGEDLDDAARGAELARQTIAETFSDMANQVLSENLQIPPTIHVHQGERIFVYVRQDLDFSSLYPDPLDEALREIQHERKRAQARRR</sequence>
<evidence type="ECO:0000256" key="6">
    <source>
        <dbReference type="ARBA" id="ARBA00023136"/>
    </source>
</evidence>
<evidence type="ECO:0000256" key="8">
    <source>
        <dbReference type="SAM" id="Phobius"/>
    </source>
</evidence>
<name>A0A922TA70_9HYPH</name>
<keyword evidence="4 8" id="KW-0812">Transmembrane</keyword>
<dbReference type="Pfam" id="PF03743">
    <property type="entry name" value="TrbI"/>
    <property type="match status" value="1"/>
</dbReference>
<dbReference type="OrthoDB" id="9807354at2"/>
<dbReference type="InterPro" id="IPR047695">
    <property type="entry name" value="T4SS_VirB10/PtlG"/>
</dbReference>
<evidence type="ECO:0000256" key="2">
    <source>
        <dbReference type="ARBA" id="ARBA00010265"/>
    </source>
</evidence>
<organism evidence="9 10">
    <name type="scientific">Pseudorhizobium pelagicum</name>
    <dbReference type="NCBI Taxonomy" id="1509405"/>
    <lineage>
        <taxon>Bacteria</taxon>
        <taxon>Pseudomonadati</taxon>
        <taxon>Pseudomonadota</taxon>
        <taxon>Alphaproteobacteria</taxon>
        <taxon>Hyphomicrobiales</taxon>
        <taxon>Rhizobiaceae</taxon>
        <taxon>Rhizobium/Agrobacterium group</taxon>
        <taxon>Pseudorhizobium</taxon>
    </lineage>
</organism>
<evidence type="ECO:0000313" key="9">
    <source>
        <dbReference type="EMBL" id="KEQ04775.1"/>
    </source>
</evidence>
<keyword evidence="5 8" id="KW-1133">Transmembrane helix</keyword>
<comment type="subcellular location">
    <subcellularLocation>
        <location evidence="1">Cell membrane</location>
        <topology evidence="1">Single-pass membrane protein</topology>
    </subcellularLocation>
</comment>